<evidence type="ECO:0000313" key="11">
    <source>
        <dbReference type="EMBL" id="EJF46206.1"/>
    </source>
</evidence>
<dbReference type="OrthoDB" id="9762978at2"/>
<sequence>MSTPPATTEQEKAHPGPKRPVTFVHALVPIILLVVLIMWGMVIGPLVFGLESWPLEFTFALGALCTWCLLFYLGFSFEQITEKMGARTLTALTAIWMLMSIGLLIGAWTASGTIPMLVYWGIEIINPAWIYLVAFLITSVFSVATGTSWGSAGTIGVVLIAVGTATGAHMGLLAAAIIGGAYFGDKMSPLSDTTNMAAMGAQIPVYDHVRSMVNTTGPSYLVAAVLYGAAGLVVPASTHADITQFTAPTANALASEFHFNPLVLIPILVVIVGALWRKPPLPTLFFSIASAGGIAVLVQRLPFTDLVSALMKGFTPEMLADSGAALNKQAQDIVSRGGLYSMASAVCITLMVFMFIGAMDVIDAMGTVVHRAFGWAKSRRSVILSSLAASAFINGFSSNQYATAFIVGTAFGPMYDEAGIPRKVLSRSIEDYGTFIEPMLPWTTTGVYMVATLGVAYTDYVPYMFLQITNFIVAPVLAITGIGCFYRERREAAA</sequence>
<dbReference type="GO" id="GO:0015297">
    <property type="term" value="F:antiporter activity"/>
    <property type="evidence" value="ECO:0007669"/>
    <property type="project" value="UniProtKB-KW"/>
</dbReference>
<organism evidence="11 12">
    <name type="scientific">Schaalia georgiae F0490</name>
    <dbReference type="NCBI Taxonomy" id="1125717"/>
    <lineage>
        <taxon>Bacteria</taxon>
        <taxon>Bacillati</taxon>
        <taxon>Actinomycetota</taxon>
        <taxon>Actinomycetes</taxon>
        <taxon>Actinomycetales</taxon>
        <taxon>Actinomycetaceae</taxon>
        <taxon>Schaalia</taxon>
    </lineage>
</organism>
<feature type="transmembrane region" description="Helical" evidence="9">
    <location>
        <begin position="129"/>
        <end position="149"/>
    </location>
</feature>
<dbReference type="RefSeq" id="WP_005869689.1">
    <property type="nucleotide sequence ID" value="NZ_AKFS01000143.1"/>
</dbReference>
<protein>
    <submittedName>
        <fullName evidence="11">Putative Na+/H+ antiporter NhaC</fullName>
    </submittedName>
</protein>
<evidence type="ECO:0000256" key="9">
    <source>
        <dbReference type="SAM" id="Phobius"/>
    </source>
</evidence>
<evidence type="ECO:0000256" key="2">
    <source>
        <dbReference type="ARBA" id="ARBA00022448"/>
    </source>
</evidence>
<dbReference type="PANTHER" id="PTHR33451">
    <property type="entry name" value="MALATE-2H(+)/NA(+)-LACTATE ANTIPORTER"/>
    <property type="match status" value="1"/>
</dbReference>
<feature type="transmembrane region" description="Helical" evidence="9">
    <location>
        <begin position="283"/>
        <end position="301"/>
    </location>
</feature>
<gene>
    <name evidence="11" type="ORF">HMPREF1317_0996</name>
</gene>
<comment type="similarity">
    <text evidence="8">Belongs to the NhaC Na(+)/H(+) (TC 2.A.35) antiporter family.</text>
</comment>
<evidence type="ECO:0000256" key="3">
    <source>
        <dbReference type="ARBA" id="ARBA00022449"/>
    </source>
</evidence>
<evidence type="ECO:0000256" key="4">
    <source>
        <dbReference type="ARBA" id="ARBA00022475"/>
    </source>
</evidence>
<accession>J0XC20</accession>
<dbReference type="InterPro" id="IPR052180">
    <property type="entry name" value="NhaC_Na-H+_Antiporter"/>
</dbReference>
<evidence type="ECO:0000256" key="7">
    <source>
        <dbReference type="ARBA" id="ARBA00023136"/>
    </source>
</evidence>
<feature type="transmembrane region" description="Helical" evidence="9">
    <location>
        <begin position="155"/>
        <end position="183"/>
    </location>
</feature>
<keyword evidence="7 9" id="KW-0472">Membrane</keyword>
<dbReference type="InterPro" id="IPR018461">
    <property type="entry name" value="Na/H_Antiport_NhaC-like_C"/>
</dbReference>
<feature type="transmembrane region" description="Helical" evidence="9">
    <location>
        <begin position="26"/>
        <end position="50"/>
    </location>
</feature>
<feature type="transmembrane region" description="Helical" evidence="9">
    <location>
        <begin position="257"/>
        <end position="276"/>
    </location>
</feature>
<dbReference type="GO" id="GO:0005886">
    <property type="term" value="C:plasma membrane"/>
    <property type="evidence" value="ECO:0007669"/>
    <property type="project" value="UniProtKB-SubCell"/>
</dbReference>
<keyword evidence="4" id="KW-1003">Cell membrane</keyword>
<evidence type="ECO:0000256" key="8">
    <source>
        <dbReference type="ARBA" id="ARBA00038435"/>
    </source>
</evidence>
<keyword evidence="5 9" id="KW-0812">Transmembrane</keyword>
<evidence type="ECO:0000256" key="6">
    <source>
        <dbReference type="ARBA" id="ARBA00022989"/>
    </source>
</evidence>
<feature type="transmembrane region" description="Helical" evidence="9">
    <location>
        <begin position="220"/>
        <end position="237"/>
    </location>
</feature>
<name>J0XC20_9ACTO</name>
<dbReference type="PATRIC" id="fig|1125717.3.peg.936"/>
<evidence type="ECO:0000313" key="12">
    <source>
        <dbReference type="Proteomes" id="UP000004578"/>
    </source>
</evidence>
<evidence type="ECO:0000256" key="1">
    <source>
        <dbReference type="ARBA" id="ARBA00004651"/>
    </source>
</evidence>
<evidence type="ECO:0000256" key="5">
    <source>
        <dbReference type="ARBA" id="ARBA00022692"/>
    </source>
</evidence>
<feature type="transmembrane region" description="Helical" evidence="9">
    <location>
        <begin position="57"/>
        <end position="75"/>
    </location>
</feature>
<evidence type="ECO:0000259" key="10">
    <source>
        <dbReference type="Pfam" id="PF03553"/>
    </source>
</evidence>
<keyword evidence="6 9" id="KW-1133">Transmembrane helix</keyword>
<feature type="transmembrane region" description="Helical" evidence="9">
    <location>
        <begin position="339"/>
        <end position="362"/>
    </location>
</feature>
<dbReference type="Proteomes" id="UP000004578">
    <property type="component" value="Unassembled WGS sequence"/>
</dbReference>
<comment type="subcellular location">
    <subcellularLocation>
        <location evidence="1">Cell membrane</location>
        <topology evidence="1">Multi-pass membrane protein</topology>
    </subcellularLocation>
</comment>
<dbReference type="PANTHER" id="PTHR33451:SF3">
    <property type="entry name" value="MALATE-2H(+)_NA(+)-LACTATE ANTIPORTER"/>
    <property type="match status" value="1"/>
</dbReference>
<dbReference type="EMBL" id="AKFS01000143">
    <property type="protein sequence ID" value="EJF46206.1"/>
    <property type="molecule type" value="Genomic_DNA"/>
</dbReference>
<dbReference type="AlphaFoldDB" id="J0XC20"/>
<keyword evidence="3" id="KW-0050">Antiport</keyword>
<comment type="caution">
    <text evidence="11">The sequence shown here is derived from an EMBL/GenBank/DDBJ whole genome shotgun (WGS) entry which is preliminary data.</text>
</comment>
<dbReference type="Pfam" id="PF03553">
    <property type="entry name" value="Na_H_antiporter"/>
    <property type="match status" value="1"/>
</dbReference>
<keyword evidence="2" id="KW-0813">Transport</keyword>
<reference evidence="11 12" key="1">
    <citation type="submission" date="2012-05" db="EMBL/GenBank/DDBJ databases">
        <authorList>
            <person name="Harkins D.M."/>
            <person name="Madupu R."/>
            <person name="Durkin A.S."/>
            <person name="Torralba M."/>
            <person name="Methe B."/>
            <person name="Sutton G.G."/>
            <person name="Nelson K.E."/>
        </authorList>
    </citation>
    <scope>NUCLEOTIDE SEQUENCE [LARGE SCALE GENOMIC DNA]</scope>
    <source>
        <strain evidence="11 12">F0490</strain>
    </source>
</reference>
<proteinExistence type="inferred from homology"/>
<feature type="transmembrane region" description="Helical" evidence="9">
    <location>
        <begin position="463"/>
        <end position="486"/>
    </location>
</feature>
<feature type="domain" description="Na+/H+ antiporter NhaC-like C-terminal" evidence="10">
    <location>
        <begin position="180"/>
        <end position="482"/>
    </location>
</feature>
<feature type="transmembrane region" description="Helical" evidence="9">
    <location>
        <begin position="95"/>
        <end position="122"/>
    </location>
</feature>
<keyword evidence="12" id="KW-1185">Reference proteome</keyword>